<feature type="compositionally biased region" description="Basic residues" evidence="9">
    <location>
        <begin position="385"/>
        <end position="399"/>
    </location>
</feature>
<feature type="compositionally biased region" description="Basic and acidic residues" evidence="9">
    <location>
        <begin position="296"/>
        <end position="306"/>
    </location>
</feature>
<evidence type="ECO:0000256" key="2">
    <source>
        <dbReference type="ARBA" id="ARBA00022525"/>
    </source>
</evidence>
<keyword evidence="12" id="KW-1185">Reference proteome</keyword>
<evidence type="ECO:0000256" key="7">
    <source>
        <dbReference type="ARBA" id="ARBA00023157"/>
    </source>
</evidence>
<dbReference type="InterPro" id="IPR009465">
    <property type="entry name" value="Spondin_N"/>
</dbReference>
<dbReference type="GO" id="GO:0007155">
    <property type="term" value="P:cell adhesion"/>
    <property type="evidence" value="ECO:0007669"/>
    <property type="project" value="UniProtKB-KW"/>
</dbReference>
<dbReference type="PROSITE" id="PS51020">
    <property type="entry name" value="SPONDIN"/>
    <property type="match status" value="1"/>
</dbReference>
<evidence type="ECO:0000256" key="8">
    <source>
        <dbReference type="ARBA" id="ARBA00023180"/>
    </source>
</evidence>
<dbReference type="AlphaFoldDB" id="A0A553PGF0"/>
<dbReference type="Pfam" id="PF06468">
    <property type="entry name" value="Spond_N"/>
    <property type="match status" value="1"/>
</dbReference>
<keyword evidence="2" id="KW-0964">Secreted</keyword>
<evidence type="ECO:0000256" key="4">
    <source>
        <dbReference type="ARBA" id="ARBA00022723"/>
    </source>
</evidence>
<gene>
    <name evidence="11" type="ORF">TCAL_08000</name>
</gene>
<feature type="compositionally biased region" description="Low complexity" evidence="9">
    <location>
        <begin position="11"/>
        <end position="20"/>
    </location>
</feature>
<evidence type="ECO:0000259" key="10">
    <source>
        <dbReference type="PROSITE" id="PS51020"/>
    </source>
</evidence>
<comment type="caution">
    <text evidence="11">The sequence shown here is derived from an EMBL/GenBank/DDBJ whole genome shotgun (WGS) entry which is preliminary data.</text>
</comment>
<dbReference type="InterPro" id="IPR000884">
    <property type="entry name" value="TSP1_rpt"/>
</dbReference>
<name>A0A553PGF0_TIGCA</name>
<dbReference type="PROSITE" id="PS50092">
    <property type="entry name" value="TSP1"/>
    <property type="match status" value="1"/>
</dbReference>
<dbReference type="OMA" id="RNYYYTN"/>
<organism evidence="11 12">
    <name type="scientific">Tigriopus californicus</name>
    <name type="common">Marine copepod</name>
    <dbReference type="NCBI Taxonomy" id="6832"/>
    <lineage>
        <taxon>Eukaryota</taxon>
        <taxon>Metazoa</taxon>
        <taxon>Ecdysozoa</taxon>
        <taxon>Arthropoda</taxon>
        <taxon>Crustacea</taxon>
        <taxon>Multicrustacea</taxon>
        <taxon>Hexanauplia</taxon>
        <taxon>Copepoda</taxon>
        <taxon>Harpacticoida</taxon>
        <taxon>Harpacticidae</taxon>
        <taxon>Tigriopus</taxon>
    </lineage>
</organism>
<dbReference type="InterPro" id="IPR044004">
    <property type="entry name" value="TSP1_spondin_dom"/>
</dbReference>
<dbReference type="Pfam" id="PF19028">
    <property type="entry name" value="TSP1_spondin"/>
    <property type="match status" value="1"/>
</dbReference>
<evidence type="ECO:0000313" key="12">
    <source>
        <dbReference type="Proteomes" id="UP000318571"/>
    </source>
</evidence>
<dbReference type="InterPro" id="IPR038678">
    <property type="entry name" value="Spondin_N_sf"/>
</dbReference>
<dbReference type="InterPro" id="IPR051418">
    <property type="entry name" value="Spondin/Thrombospondin_T1"/>
</dbReference>
<dbReference type="OrthoDB" id="6090599at2759"/>
<accession>A0A553PGF0</accession>
<sequence>MMHFVPQTNVPPSSSPSSSYLSSWTRRSPLLVLFTIVSVVTSSIEDANTCQSDKLAIYTVTFTTYWDSTTFPKQYPEWRPPAQWSKVVGFSHEEDFHLFQMGQESSEGLKEFAETGQTDNLDKIEDKAIFDGFNAPPIESGAGQSQAKIFVDGNHTLVSVISKIVPSPDWFVGLDSLNLCENGRFLDSVTIEADPMDAGTDNGFTFTSPNWPTVPQAVIFRITNTYPTHPAGSFHYPEISSLPTIATFSFVKEKEYELNEVFHLNHGSDGGEDVLNIRQVNKFAYSLAQIAKSEQKARDALDHRDSTNGSKSPRASSSPLTASELEVMNDEEDQGFEDDLDPDRDHEIEVDNDNDDDDEHEEEEEEEDPNEEVSQMLETNEIPQKRKSDRHHRRHHHRPNSLSNLGMHSVRRGGYHASSSPTDFLKKRYKSEFLESASEKVFDKDSLYKKILESYRASKKHGLSESLAKKLKRRRMRKLRKHSKRHHKPPRDCKVSEWSDWGPCSKSCGIGEALRRRTIQKHPKRGGKSCPKLEGVRWCGSARNCRDKYFDW</sequence>
<dbReference type="Gene3D" id="2.20.100.10">
    <property type="entry name" value="Thrombospondin type-1 (TSP1) repeat"/>
    <property type="match status" value="1"/>
</dbReference>
<dbReference type="GO" id="GO:0046872">
    <property type="term" value="F:metal ion binding"/>
    <property type="evidence" value="ECO:0007669"/>
    <property type="project" value="UniProtKB-KW"/>
</dbReference>
<feature type="region of interest" description="Disordered" evidence="9">
    <location>
        <begin position="1"/>
        <end position="20"/>
    </location>
</feature>
<feature type="compositionally biased region" description="Polar residues" evidence="9">
    <location>
        <begin position="307"/>
        <end position="321"/>
    </location>
</feature>
<proteinExistence type="predicted"/>
<dbReference type="PANTHER" id="PTHR11311:SF15">
    <property type="entry name" value="SPONDIN-2"/>
    <property type="match status" value="1"/>
</dbReference>
<feature type="compositionally biased region" description="Acidic residues" evidence="9">
    <location>
        <begin position="327"/>
        <end position="342"/>
    </location>
</feature>
<feature type="domain" description="Spondin" evidence="10">
    <location>
        <begin position="46"/>
        <end position="230"/>
    </location>
</feature>
<feature type="compositionally biased region" description="Acidic residues" evidence="9">
    <location>
        <begin position="350"/>
        <end position="371"/>
    </location>
</feature>
<evidence type="ECO:0000256" key="1">
    <source>
        <dbReference type="ARBA" id="ARBA00004498"/>
    </source>
</evidence>
<comment type="subcellular location">
    <subcellularLocation>
        <location evidence="1">Secreted</location>
        <location evidence="1">Extracellular space</location>
        <location evidence="1">Extracellular matrix</location>
    </subcellularLocation>
</comment>
<evidence type="ECO:0000313" key="11">
    <source>
        <dbReference type="EMBL" id="TRY76744.1"/>
    </source>
</evidence>
<dbReference type="GO" id="GO:0031012">
    <property type="term" value="C:extracellular matrix"/>
    <property type="evidence" value="ECO:0007669"/>
    <property type="project" value="TreeGrafter"/>
</dbReference>
<keyword evidence="7" id="KW-1015">Disulfide bond</keyword>
<reference evidence="11 12" key="1">
    <citation type="journal article" date="2018" name="Nat. Ecol. Evol.">
        <title>Genomic signatures of mitonuclear coevolution across populations of Tigriopus californicus.</title>
        <authorList>
            <person name="Barreto F.S."/>
            <person name="Watson E.T."/>
            <person name="Lima T.G."/>
            <person name="Willett C.S."/>
            <person name="Edmands S."/>
            <person name="Li W."/>
            <person name="Burton R.S."/>
        </authorList>
    </citation>
    <scope>NUCLEOTIDE SEQUENCE [LARGE SCALE GENOMIC DNA]</scope>
    <source>
        <strain evidence="11 12">San Diego</strain>
    </source>
</reference>
<protein>
    <recommendedName>
        <fullName evidence="10">Spondin domain-containing protein</fullName>
    </recommendedName>
</protein>
<evidence type="ECO:0000256" key="9">
    <source>
        <dbReference type="SAM" id="MobiDB-lite"/>
    </source>
</evidence>
<dbReference type="Proteomes" id="UP000318571">
    <property type="component" value="Chromosome 5"/>
</dbReference>
<dbReference type="Gene3D" id="2.60.40.2130">
    <property type="entry name" value="F-spondin domain"/>
    <property type="match status" value="1"/>
</dbReference>
<feature type="compositionally biased region" description="Polar residues" evidence="9">
    <location>
        <begin position="1"/>
        <end position="10"/>
    </location>
</feature>
<keyword evidence="4" id="KW-0479">Metal-binding</keyword>
<evidence type="ECO:0000256" key="3">
    <source>
        <dbReference type="ARBA" id="ARBA00022530"/>
    </source>
</evidence>
<keyword evidence="3" id="KW-0272">Extracellular matrix</keyword>
<keyword evidence="5" id="KW-0732">Signal</keyword>
<dbReference type="InterPro" id="IPR036383">
    <property type="entry name" value="TSP1_rpt_sf"/>
</dbReference>
<keyword evidence="6" id="KW-0130">Cell adhesion</keyword>
<dbReference type="PANTHER" id="PTHR11311">
    <property type="entry name" value="SPONDIN"/>
    <property type="match status" value="1"/>
</dbReference>
<keyword evidence="8" id="KW-0325">Glycoprotein</keyword>
<dbReference type="SMART" id="SM00209">
    <property type="entry name" value="TSP1"/>
    <property type="match status" value="1"/>
</dbReference>
<evidence type="ECO:0000256" key="6">
    <source>
        <dbReference type="ARBA" id="ARBA00022889"/>
    </source>
</evidence>
<feature type="region of interest" description="Disordered" evidence="9">
    <location>
        <begin position="296"/>
        <end position="420"/>
    </location>
</feature>
<dbReference type="SUPFAM" id="SSF82895">
    <property type="entry name" value="TSP-1 type 1 repeat"/>
    <property type="match status" value="1"/>
</dbReference>
<dbReference type="EMBL" id="VCGU01000004">
    <property type="protein sequence ID" value="TRY76744.1"/>
    <property type="molecule type" value="Genomic_DNA"/>
</dbReference>
<dbReference type="NCBIfam" id="NF038123">
    <property type="entry name" value="NF038123_dom"/>
    <property type="match status" value="1"/>
</dbReference>
<evidence type="ECO:0000256" key="5">
    <source>
        <dbReference type="ARBA" id="ARBA00022729"/>
    </source>
</evidence>